<dbReference type="CDD" id="cd00637">
    <property type="entry name" value="7tm_classA_rhodopsin-like"/>
    <property type="match status" value="1"/>
</dbReference>
<evidence type="ECO:0000256" key="4">
    <source>
        <dbReference type="ARBA" id="ARBA00023136"/>
    </source>
</evidence>
<evidence type="ECO:0000313" key="9">
    <source>
        <dbReference type="RefSeq" id="XP_031573684.1"/>
    </source>
</evidence>
<dbReference type="PRINTS" id="PR02001">
    <property type="entry name" value="GCR1CAMPR"/>
</dbReference>
<feature type="domain" description="G-protein coupled receptors family 2 profile 2" evidence="6">
    <location>
        <begin position="20"/>
        <end position="313"/>
    </location>
</feature>
<dbReference type="KEGG" id="aten:116307544"/>
<feature type="transmembrane region" description="Helical" evidence="5">
    <location>
        <begin position="20"/>
        <end position="44"/>
    </location>
</feature>
<name>A0A6P8J2A0_ACTTE</name>
<dbReference type="GO" id="GO:0007189">
    <property type="term" value="P:adenylate cyclase-activating G protein-coupled receptor signaling pathway"/>
    <property type="evidence" value="ECO:0007669"/>
    <property type="project" value="TreeGrafter"/>
</dbReference>
<dbReference type="InterPro" id="IPR022343">
    <property type="entry name" value="GCR1-cAMP_receptor"/>
</dbReference>
<dbReference type="GO" id="GO:0007166">
    <property type="term" value="P:cell surface receptor signaling pathway"/>
    <property type="evidence" value="ECO:0007669"/>
    <property type="project" value="InterPro"/>
</dbReference>
<dbReference type="InterPro" id="IPR017452">
    <property type="entry name" value="GPCR_Rhodpsn_7TM"/>
</dbReference>
<keyword evidence="2 5" id="KW-0812">Transmembrane</keyword>
<evidence type="ECO:0000259" key="6">
    <source>
        <dbReference type="PROSITE" id="PS50261"/>
    </source>
</evidence>
<feature type="domain" description="G-protein coupled receptors family 1 profile" evidence="7">
    <location>
        <begin position="34"/>
        <end position="309"/>
    </location>
</feature>
<gene>
    <name evidence="9" type="primary">LOC116307544</name>
</gene>
<dbReference type="GeneID" id="116307544"/>
<dbReference type="AlphaFoldDB" id="A0A6P8J2A0"/>
<dbReference type="InterPro" id="IPR017981">
    <property type="entry name" value="GPCR_2-like_7TM"/>
</dbReference>
<sequence length="339" mass="38621">MFERNSSNSTYLTRNEMEALSIIYIVTSSLSFFGSASIVIAAILKKKVTNAEIRPIFHLSLADLIASVGLLIGSILYLKNGHSTMQNKICSYLTALSSSFYMSTFLFTVVYGYEVYLKMYDELISRTMSRYAEEAVKFPRIYYLYSLSWLFPLAVTLCLFAIDSGEQGKGSLNDAICGTCLPVFHYRTSNCSVTDADEPDWNSVFKYMFLAILGLSLLAVVIIYILVRNVFRRVQKSGGMMTNHQYKQETLVRRWACLYQVVFILCWLPSIILGICSMVSDFKMSAFYALYIMQASISPLQGFFNCIIYGWRRRGFKEILQQRNYGSMESSNGSHTRTL</sequence>
<comment type="subcellular location">
    <subcellularLocation>
        <location evidence="1">Membrane</location>
        <topology evidence="1">Multi-pass membrane protein</topology>
    </subcellularLocation>
</comment>
<dbReference type="PANTHER" id="PTHR23112">
    <property type="entry name" value="G PROTEIN-COUPLED RECEPTOR 157-RELATED"/>
    <property type="match status" value="1"/>
</dbReference>
<organism evidence="8 9">
    <name type="scientific">Actinia tenebrosa</name>
    <name type="common">Australian red waratah sea anemone</name>
    <dbReference type="NCBI Taxonomy" id="6105"/>
    <lineage>
        <taxon>Eukaryota</taxon>
        <taxon>Metazoa</taxon>
        <taxon>Cnidaria</taxon>
        <taxon>Anthozoa</taxon>
        <taxon>Hexacorallia</taxon>
        <taxon>Actiniaria</taxon>
        <taxon>Actiniidae</taxon>
        <taxon>Actinia</taxon>
    </lineage>
</organism>
<dbReference type="InParanoid" id="A0A6P8J2A0"/>
<dbReference type="GO" id="GO:0004930">
    <property type="term" value="F:G protein-coupled receptor activity"/>
    <property type="evidence" value="ECO:0007669"/>
    <property type="project" value="InterPro"/>
</dbReference>
<dbReference type="SUPFAM" id="SSF81321">
    <property type="entry name" value="Family A G protein-coupled receptor-like"/>
    <property type="match status" value="1"/>
</dbReference>
<evidence type="ECO:0000256" key="2">
    <source>
        <dbReference type="ARBA" id="ARBA00022692"/>
    </source>
</evidence>
<dbReference type="Pfam" id="PF00001">
    <property type="entry name" value="7tm_1"/>
    <property type="match status" value="1"/>
</dbReference>
<keyword evidence="4 5" id="KW-0472">Membrane</keyword>
<dbReference type="Gene3D" id="1.20.1070.10">
    <property type="entry name" value="Rhodopsin 7-helix transmembrane proteins"/>
    <property type="match status" value="1"/>
</dbReference>
<evidence type="ECO:0000313" key="8">
    <source>
        <dbReference type="Proteomes" id="UP000515163"/>
    </source>
</evidence>
<feature type="transmembrane region" description="Helical" evidence="5">
    <location>
        <begin position="257"/>
        <end position="280"/>
    </location>
</feature>
<dbReference type="GO" id="GO:0005886">
    <property type="term" value="C:plasma membrane"/>
    <property type="evidence" value="ECO:0007669"/>
    <property type="project" value="TreeGrafter"/>
</dbReference>
<protein>
    <submittedName>
        <fullName evidence="9">Transmembrane protein 116-like</fullName>
    </submittedName>
</protein>
<dbReference type="PROSITE" id="PS50261">
    <property type="entry name" value="G_PROTEIN_RECEP_F2_4"/>
    <property type="match status" value="1"/>
</dbReference>
<dbReference type="PROSITE" id="PS50262">
    <property type="entry name" value="G_PROTEIN_RECEP_F1_2"/>
    <property type="match status" value="1"/>
</dbReference>
<feature type="transmembrane region" description="Helical" evidence="5">
    <location>
        <begin position="56"/>
        <end position="78"/>
    </location>
</feature>
<evidence type="ECO:0000256" key="5">
    <source>
        <dbReference type="SAM" id="Phobius"/>
    </source>
</evidence>
<keyword evidence="3 5" id="KW-1133">Transmembrane helix</keyword>
<reference evidence="9" key="1">
    <citation type="submission" date="2025-08" db="UniProtKB">
        <authorList>
            <consortium name="RefSeq"/>
        </authorList>
    </citation>
    <scope>IDENTIFICATION</scope>
</reference>
<feature type="transmembrane region" description="Helical" evidence="5">
    <location>
        <begin position="141"/>
        <end position="162"/>
    </location>
</feature>
<feature type="transmembrane region" description="Helical" evidence="5">
    <location>
        <begin position="286"/>
        <end position="311"/>
    </location>
</feature>
<evidence type="ECO:0000256" key="3">
    <source>
        <dbReference type="ARBA" id="ARBA00022989"/>
    </source>
</evidence>
<dbReference type="RefSeq" id="XP_031573684.1">
    <property type="nucleotide sequence ID" value="XM_031717824.1"/>
</dbReference>
<keyword evidence="8" id="KW-1185">Reference proteome</keyword>
<accession>A0A6P8J2A0</accession>
<evidence type="ECO:0000256" key="1">
    <source>
        <dbReference type="ARBA" id="ARBA00004141"/>
    </source>
</evidence>
<dbReference type="OrthoDB" id="10070607at2759"/>
<feature type="transmembrane region" description="Helical" evidence="5">
    <location>
        <begin position="207"/>
        <end position="227"/>
    </location>
</feature>
<dbReference type="PANTHER" id="PTHR23112:SF36">
    <property type="entry name" value="SI:DKEY-30C15.2 PROTEIN"/>
    <property type="match status" value="1"/>
</dbReference>
<feature type="transmembrane region" description="Helical" evidence="5">
    <location>
        <begin position="98"/>
        <end position="120"/>
    </location>
</feature>
<dbReference type="Proteomes" id="UP000515163">
    <property type="component" value="Unplaced"/>
</dbReference>
<dbReference type="InterPro" id="IPR000276">
    <property type="entry name" value="GPCR_Rhodpsn"/>
</dbReference>
<proteinExistence type="predicted"/>
<evidence type="ECO:0000259" key="7">
    <source>
        <dbReference type="PROSITE" id="PS50262"/>
    </source>
</evidence>